<dbReference type="EMBL" id="JBGORX010000001">
    <property type="protein sequence ID" value="MFJ1268022.1"/>
    <property type="molecule type" value="Genomic_DNA"/>
</dbReference>
<sequence length="156" mass="17843">MRNRIKSGLRTAKKVALLAVYVARLIRGIHKRSSHTECRGHAAARRGRYLTLLWCLLISPALHTQNTLTFKQDPINNIHWIPYLVVLLILLIVLFFLAKRSKGLVKKTTHGQIIEKISVHHKMQVYVLDYQGQRFLIADNQNALAIHPVQEVKPAS</sequence>
<comment type="caution">
    <text evidence="2">The sequence shown here is derived from an EMBL/GenBank/DDBJ whole genome shotgun (WGS) entry which is preliminary data.</text>
</comment>
<keyword evidence="3" id="KW-1185">Reference proteome</keyword>
<evidence type="ECO:0000256" key="1">
    <source>
        <dbReference type="SAM" id="Phobius"/>
    </source>
</evidence>
<keyword evidence="1" id="KW-1133">Transmembrane helix</keyword>
<feature type="transmembrane region" description="Helical" evidence="1">
    <location>
        <begin position="80"/>
        <end position="98"/>
    </location>
</feature>
<keyword evidence="1" id="KW-0472">Membrane</keyword>
<protein>
    <recommendedName>
        <fullName evidence="4">Flagellar protein</fullName>
    </recommendedName>
</protein>
<evidence type="ECO:0000313" key="3">
    <source>
        <dbReference type="Proteomes" id="UP001615550"/>
    </source>
</evidence>
<keyword evidence="1" id="KW-0812">Transmembrane</keyword>
<gene>
    <name evidence="2" type="ORF">ACD661_05595</name>
</gene>
<accession>A0ABW8D760</accession>
<organism evidence="2 3">
    <name type="scientific">Legionella lytica</name>
    <dbReference type="NCBI Taxonomy" id="96232"/>
    <lineage>
        <taxon>Bacteria</taxon>
        <taxon>Pseudomonadati</taxon>
        <taxon>Pseudomonadota</taxon>
        <taxon>Gammaproteobacteria</taxon>
        <taxon>Legionellales</taxon>
        <taxon>Legionellaceae</taxon>
        <taxon>Legionella</taxon>
    </lineage>
</organism>
<dbReference type="Proteomes" id="UP001615550">
    <property type="component" value="Unassembled WGS sequence"/>
</dbReference>
<evidence type="ECO:0008006" key="4">
    <source>
        <dbReference type="Google" id="ProtNLM"/>
    </source>
</evidence>
<evidence type="ECO:0000313" key="2">
    <source>
        <dbReference type="EMBL" id="MFJ1268022.1"/>
    </source>
</evidence>
<dbReference type="RefSeq" id="WP_400186846.1">
    <property type="nucleotide sequence ID" value="NZ_JBGORX010000001.1"/>
</dbReference>
<feature type="transmembrane region" description="Helical" evidence="1">
    <location>
        <begin position="49"/>
        <end position="68"/>
    </location>
</feature>
<reference evidence="2 3" key="1">
    <citation type="submission" date="2024-08" db="EMBL/GenBank/DDBJ databases">
        <title>Draft Genome Sequence of Legionella lytica strain DSB2004, Isolated From a Fire Sprinkler System.</title>
        <authorList>
            <person name="Everhart A.D."/>
            <person name="Kidane D.T."/>
            <person name="Farone A.L."/>
            <person name="Farone M.B."/>
        </authorList>
    </citation>
    <scope>NUCLEOTIDE SEQUENCE [LARGE SCALE GENOMIC DNA]</scope>
    <source>
        <strain evidence="2 3">DSB2004</strain>
    </source>
</reference>
<proteinExistence type="predicted"/>
<name>A0ABW8D760_9GAMM</name>